<reference evidence="2 3" key="1">
    <citation type="submission" date="2020-08" db="EMBL/GenBank/DDBJ databases">
        <title>Sequencing the genomes of 1000 actinobacteria strains.</title>
        <authorList>
            <person name="Klenk H.-P."/>
        </authorList>
    </citation>
    <scope>NUCLEOTIDE SEQUENCE [LARGE SCALE GENOMIC DNA]</scope>
    <source>
        <strain evidence="2 3">DSM 105369</strain>
    </source>
</reference>
<dbReference type="RefSeq" id="WP_183321574.1">
    <property type="nucleotide sequence ID" value="NZ_JACHVQ010000002.1"/>
</dbReference>
<evidence type="ECO:0000256" key="1">
    <source>
        <dbReference type="SAM" id="SignalP"/>
    </source>
</evidence>
<gene>
    <name evidence="2" type="ORF">FHU39_003254</name>
</gene>
<dbReference type="AlphaFoldDB" id="A0A839NC70"/>
<comment type="caution">
    <text evidence="2">The sequence shown here is derived from an EMBL/GenBank/DDBJ whole genome shotgun (WGS) entry which is preliminary data.</text>
</comment>
<keyword evidence="1" id="KW-0732">Signal</keyword>
<name>A0A839NC70_9MICO</name>
<proteinExistence type="predicted"/>
<feature type="chain" id="PRO_5032524596" evidence="1">
    <location>
        <begin position="24"/>
        <end position="53"/>
    </location>
</feature>
<evidence type="ECO:0000313" key="2">
    <source>
        <dbReference type="EMBL" id="MBB2893236.1"/>
    </source>
</evidence>
<organism evidence="2 3">
    <name type="scientific">Flexivirga oryzae</name>
    <dbReference type="NCBI Taxonomy" id="1794944"/>
    <lineage>
        <taxon>Bacteria</taxon>
        <taxon>Bacillati</taxon>
        <taxon>Actinomycetota</taxon>
        <taxon>Actinomycetes</taxon>
        <taxon>Micrococcales</taxon>
        <taxon>Dermacoccaceae</taxon>
        <taxon>Flexivirga</taxon>
    </lineage>
</organism>
<protein>
    <submittedName>
        <fullName evidence="2">Uncharacterized protein</fullName>
    </submittedName>
</protein>
<sequence length="53" mass="5298">MKKFALAVVMSTVLIGLGGGGHAVSHQADGAPASTVTTDNGGATFQADGLWWP</sequence>
<dbReference type="EMBL" id="JACHVQ010000002">
    <property type="protein sequence ID" value="MBB2893236.1"/>
    <property type="molecule type" value="Genomic_DNA"/>
</dbReference>
<dbReference type="Proteomes" id="UP000559182">
    <property type="component" value="Unassembled WGS sequence"/>
</dbReference>
<keyword evidence="3" id="KW-1185">Reference proteome</keyword>
<feature type="signal peptide" evidence="1">
    <location>
        <begin position="1"/>
        <end position="23"/>
    </location>
</feature>
<evidence type="ECO:0000313" key="3">
    <source>
        <dbReference type="Proteomes" id="UP000559182"/>
    </source>
</evidence>
<accession>A0A839NC70</accession>